<protein>
    <submittedName>
        <fullName evidence="1">Uncharacterized protein</fullName>
    </submittedName>
</protein>
<organism evidence="1 2">
    <name type="scientific">Molorchus minor</name>
    <dbReference type="NCBI Taxonomy" id="1323400"/>
    <lineage>
        <taxon>Eukaryota</taxon>
        <taxon>Metazoa</taxon>
        <taxon>Ecdysozoa</taxon>
        <taxon>Arthropoda</taxon>
        <taxon>Hexapoda</taxon>
        <taxon>Insecta</taxon>
        <taxon>Pterygota</taxon>
        <taxon>Neoptera</taxon>
        <taxon>Endopterygota</taxon>
        <taxon>Coleoptera</taxon>
        <taxon>Polyphaga</taxon>
        <taxon>Cucujiformia</taxon>
        <taxon>Chrysomeloidea</taxon>
        <taxon>Cerambycidae</taxon>
        <taxon>Lamiinae</taxon>
        <taxon>Monochamini</taxon>
        <taxon>Molorchus</taxon>
    </lineage>
</organism>
<reference evidence="1" key="1">
    <citation type="journal article" date="2023" name="Insect Mol. Biol.">
        <title>Genome sequencing provides insights into the evolution of gene families encoding plant cell wall-degrading enzymes in longhorned beetles.</title>
        <authorList>
            <person name="Shin N.R."/>
            <person name="Okamura Y."/>
            <person name="Kirsch R."/>
            <person name="Pauchet Y."/>
        </authorList>
    </citation>
    <scope>NUCLEOTIDE SEQUENCE</scope>
    <source>
        <strain evidence="1">MMC_N1</strain>
    </source>
</reference>
<evidence type="ECO:0000313" key="1">
    <source>
        <dbReference type="EMBL" id="KAJ8983809.1"/>
    </source>
</evidence>
<comment type="caution">
    <text evidence="1">The sequence shown here is derived from an EMBL/GenBank/DDBJ whole genome shotgun (WGS) entry which is preliminary data.</text>
</comment>
<gene>
    <name evidence="1" type="ORF">NQ317_008935</name>
</gene>
<name>A0ABQ9K0E8_9CUCU</name>
<evidence type="ECO:0000313" key="2">
    <source>
        <dbReference type="Proteomes" id="UP001162164"/>
    </source>
</evidence>
<proteinExistence type="predicted"/>
<accession>A0ABQ9K0E8</accession>
<dbReference type="EMBL" id="JAPWTJ010000059">
    <property type="protein sequence ID" value="KAJ8983809.1"/>
    <property type="molecule type" value="Genomic_DNA"/>
</dbReference>
<sequence length="282" mass="32491">MYRNMILRPPIFKVHEPPLPRISKSETVKWSIDGKANKAPLSMENREYGITGILNTENNALGRPSKRRLNQGTESCIPDVSYNDESFKTACENLSFSQNVFETQDVFPNITDSFLEKLGLHESSPKQILSKEETERIFTTFAIQIALDSKDIKERLQKQKDQCTEQYEQFLSVIVSPPFSSSSEDLKYFLKDLTQASGQLGILMCENRMMRCWNLATNYMALLKQETVKLELGQTAESQIQCNTETKVSPYLRKRLKNLNVDESNDKNDRVVKHDVEQDDFR</sequence>
<dbReference type="Proteomes" id="UP001162164">
    <property type="component" value="Unassembled WGS sequence"/>
</dbReference>
<keyword evidence="2" id="KW-1185">Reference proteome</keyword>